<proteinExistence type="predicted"/>
<organism evidence="3 4">
    <name type="scientific">Trypanosoma cruzi marinkellei</name>
    <dbReference type="NCBI Taxonomy" id="85056"/>
    <lineage>
        <taxon>Eukaryota</taxon>
        <taxon>Discoba</taxon>
        <taxon>Euglenozoa</taxon>
        <taxon>Kinetoplastea</taxon>
        <taxon>Metakinetoplastina</taxon>
        <taxon>Trypanosomatida</taxon>
        <taxon>Trypanosomatidae</taxon>
        <taxon>Trypanosoma</taxon>
        <taxon>Schizotrypanum</taxon>
    </lineage>
</organism>
<dbReference type="InterPro" id="IPR015425">
    <property type="entry name" value="FH2_Formin"/>
</dbReference>
<evidence type="ECO:0000313" key="3">
    <source>
        <dbReference type="EMBL" id="EKF39462.1"/>
    </source>
</evidence>
<dbReference type="Gene3D" id="3.90.190.10">
    <property type="entry name" value="Protein tyrosine phosphatase superfamily"/>
    <property type="match status" value="1"/>
</dbReference>
<gene>
    <name evidence="3" type="ORF">MOQ_000307</name>
</gene>
<dbReference type="OrthoDB" id="1104827at2759"/>
<accession>K2PET8</accession>
<dbReference type="SUPFAM" id="SSF101447">
    <property type="entry name" value="Formin homology 2 domain (FH2 domain)"/>
    <property type="match status" value="1"/>
</dbReference>
<dbReference type="Gene3D" id="2.60.40.1110">
    <property type="match status" value="1"/>
</dbReference>
<dbReference type="PANTHER" id="PTHR45725:SF1">
    <property type="entry name" value="DISHEVELLED ASSOCIATED ACTIVATOR OF MORPHOGENESIS, ISOFORM D"/>
    <property type="match status" value="1"/>
</dbReference>
<feature type="compositionally biased region" description="Pro residues" evidence="1">
    <location>
        <begin position="464"/>
        <end position="517"/>
    </location>
</feature>
<dbReference type="InterPro" id="IPR051425">
    <property type="entry name" value="Formin_Homology"/>
</dbReference>
<name>K2PET8_TRYCR</name>
<dbReference type="InterPro" id="IPR029021">
    <property type="entry name" value="Prot-tyrosine_phosphatase-like"/>
</dbReference>
<dbReference type="PROSITE" id="PS51444">
    <property type="entry name" value="FH2"/>
    <property type="match status" value="1"/>
</dbReference>
<protein>
    <submittedName>
        <fullName evidence="3">Formin, putative</fullName>
    </submittedName>
</protein>
<dbReference type="Pfam" id="PF02181">
    <property type="entry name" value="FH2"/>
    <property type="match status" value="1"/>
</dbReference>
<evidence type="ECO:0000256" key="1">
    <source>
        <dbReference type="SAM" id="MobiDB-lite"/>
    </source>
</evidence>
<dbReference type="Proteomes" id="UP000007350">
    <property type="component" value="Unassembled WGS sequence"/>
</dbReference>
<dbReference type="InterPro" id="IPR042201">
    <property type="entry name" value="FH2_Formin_sf"/>
</dbReference>
<dbReference type="Gene3D" id="1.20.58.2220">
    <property type="entry name" value="Formin, FH2 domain"/>
    <property type="match status" value="1"/>
</dbReference>
<comment type="caution">
    <text evidence="3">The sequence shown here is derived from an EMBL/GenBank/DDBJ whole genome shotgun (WGS) entry which is preliminary data.</text>
</comment>
<feature type="region of interest" description="Disordered" evidence="1">
    <location>
        <begin position="949"/>
        <end position="977"/>
    </location>
</feature>
<feature type="compositionally biased region" description="Low complexity" evidence="1">
    <location>
        <begin position="451"/>
        <end position="463"/>
    </location>
</feature>
<feature type="compositionally biased region" description="Basic and acidic residues" evidence="1">
    <location>
        <begin position="371"/>
        <end position="382"/>
    </location>
</feature>
<reference evidence="3 4" key="1">
    <citation type="journal article" date="2012" name="BMC Genomics">
        <title>Comparative genomic analysis of human infective Trypanosoma cruzi lineages with the bat-restricted subspecies T. cruzi marinkellei.</title>
        <authorList>
            <person name="Franzen O."/>
            <person name="Talavera-Lopez C."/>
            <person name="Ochaya S."/>
            <person name="Butler C.E."/>
            <person name="Messenger L.A."/>
            <person name="Lewis M.D."/>
            <person name="Llewellyn M.S."/>
            <person name="Marinkelle C.J."/>
            <person name="Tyler K.M."/>
            <person name="Miles M.A."/>
            <person name="Andersson B."/>
        </authorList>
    </citation>
    <scope>NUCLEOTIDE SEQUENCE [LARGE SCALE GENOMIC DNA]</scope>
    <source>
        <strain evidence="3 4">B7</strain>
    </source>
</reference>
<dbReference type="SMART" id="SM00498">
    <property type="entry name" value="FH2"/>
    <property type="match status" value="1"/>
</dbReference>
<evidence type="ECO:0000259" key="2">
    <source>
        <dbReference type="PROSITE" id="PS51444"/>
    </source>
</evidence>
<sequence>MDFLGSFFGLSHGDSLRQLFDYPVFIWQIPCGNSSMDKKGSLVLSNSTAKNIRANCNRLEKMYKGHYTIFNFSPLMMDLEDNCPHGELMDYSKQPVEDFGLLIELCLTIQKWTQDNIEHDHVVVLAFLEESSCITYPNYAAMIATCYHIFAGCPSDGGSYTLGFVEEMLGIRRSRYHAASQEIYVNYFQLLLDVPILPSAHLRRMRLASVLLQEMLPLNGMRIGLRIENEGNVFLFSDPTAWEKKGDNATLQLSLNPKPCLFGDFAISLLHYEPPSPTTSAHLEPPWKVCVLARWAFSTIFVSGEIHHVRARDMDFAMQSQLPCDSYMRLHFVGGESEAADNTYVEQLTRRIDQAPRRQMTLTRPGPVSPPDRRRDVSSCRGDNDIAGGVYYRVDGTSRYGSRGRGECTERSFLRTLLPLSLLEEGERCCQDDDELALSLSDPQPAHHYDPSSILTSPSVSPSSSPPPRRLPPPPPPGKKAPPPPPPPPPGKKAPPPPPPPPPGKKAPPPPPPPPPKIIGSGASLISLPGEVNIAPLKPVYIGPKLKTFFWKKITRLSGIWCFSSDFSAETIIDEPFLLAMLEIRKKASPLSTSSGESKEPKKKGLCKSTAFSFQRRQNIAIALKQLKLPVDEMCRALIECDAVALPFEKLELLLGVLPTVEEMETLRMEKVSGNVSWTDVEEYVYKVCFTVTDARERISLLLASEQTEELVSFTEERIDMIEKAVNLLTSKSSKLAAVLHAVLALGNFMNRGSAHADAVGFRLESLNQMNFVKAVDGKTTMLEVFVVLLKDRRPDLLQFIEELDCLGSLAGTTVQEVGRSVSQLSFTLQKMRNAVEESKRPEMKVKRAATIPAGLVDQFPDRMALHVQKHLAVVSELALRHQRLKEDVSAMLEGYGEDPMLDESVLWDYILQFGMDVENFCKRAEMEGVDKRTLLRAVGVDPNALGEAKLHGGMADEDAAARGGDGRSGSGTPSMN</sequence>
<dbReference type="PANTHER" id="PTHR45725">
    <property type="entry name" value="FORMIN HOMOLOGY 2 FAMILY MEMBER"/>
    <property type="match status" value="1"/>
</dbReference>
<dbReference type="AlphaFoldDB" id="K2PET8"/>
<keyword evidence="4" id="KW-1185">Reference proteome</keyword>
<feature type="domain" description="FH2" evidence="2">
    <location>
        <begin position="536"/>
        <end position="944"/>
    </location>
</feature>
<evidence type="ECO:0000313" key="4">
    <source>
        <dbReference type="Proteomes" id="UP000007350"/>
    </source>
</evidence>
<dbReference type="EMBL" id="AHKC01001221">
    <property type="protein sequence ID" value="EKF39462.1"/>
    <property type="molecule type" value="Genomic_DNA"/>
</dbReference>
<feature type="region of interest" description="Disordered" evidence="1">
    <location>
        <begin position="358"/>
        <end position="382"/>
    </location>
</feature>
<feature type="region of interest" description="Disordered" evidence="1">
    <location>
        <begin position="441"/>
        <end position="522"/>
    </location>
</feature>